<gene>
    <name evidence="2" type="ORF">SSFG_07612</name>
</gene>
<protein>
    <submittedName>
        <fullName evidence="2">Predicted protein</fullName>
    </submittedName>
</protein>
<dbReference type="EMBL" id="DS999641">
    <property type="protein sequence ID" value="EFE72377.2"/>
    <property type="molecule type" value="Genomic_DNA"/>
</dbReference>
<evidence type="ECO:0000256" key="1">
    <source>
        <dbReference type="SAM" id="Phobius"/>
    </source>
</evidence>
<keyword evidence="1" id="KW-0812">Transmembrane</keyword>
<accession>D5ZQD5</accession>
<sequence>MGRGGARVRVRQEGGPVVMGVHGVVLAGQLDDLGDSWITMFEDWATKGLQAGLVVLVVVIMIQKFSLKAGIGALLLMIIALGLYNSREDLADMFEDEVKNPAQGAPAVPGPARGADPLLLSREHSTGAGGWL</sequence>
<proteinExistence type="predicted"/>
<keyword evidence="1" id="KW-0472">Membrane</keyword>
<dbReference type="eggNOG" id="ENOG5031QJF">
    <property type="taxonomic scope" value="Bacteria"/>
</dbReference>
<keyword evidence="1" id="KW-1133">Transmembrane helix</keyword>
<organism evidence="2 3">
    <name type="scientific">Streptomyces viridosporus (strain ATCC 14672 / DSM 40746 / JCM 4963 / KCTC 9882 / NRRL B-12104 / FH 1290)</name>
    <name type="common">Streptomyces ghanaensis</name>
    <dbReference type="NCBI Taxonomy" id="566461"/>
    <lineage>
        <taxon>Bacteria</taxon>
        <taxon>Bacillati</taxon>
        <taxon>Actinomycetota</taxon>
        <taxon>Actinomycetes</taxon>
        <taxon>Kitasatosporales</taxon>
        <taxon>Streptomycetaceae</taxon>
        <taxon>Streptomyces</taxon>
    </lineage>
</organism>
<evidence type="ECO:0000313" key="3">
    <source>
        <dbReference type="Proteomes" id="UP000003824"/>
    </source>
</evidence>
<name>D5ZQD5_STRV1</name>
<evidence type="ECO:0000313" key="2">
    <source>
        <dbReference type="EMBL" id="EFE72377.2"/>
    </source>
</evidence>
<dbReference type="AlphaFoldDB" id="D5ZQD5"/>
<dbReference type="Proteomes" id="UP000003824">
    <property type="component" value="Unassembled WGS sequence"/>
</dbReference>
<reference evidence="3" key="1">
    <citation type="submission" date="2008-12" db="EMBL/GenBank/DDBJ databases">
        <title>Annotation of Streptomyces ghanaensis ATCC 14672.</title>
        <authorList>
            <consortium name="The Broad Institute Genome Sequencing Platform"/>
            <consortium name="Broad Institute Microbial Sequencing Center"/>
            <person name="Fischbach M."/>
            <person name="Ward D."/>
            <person name="Young S."/>
            <person name="Kodira C.D."/>
            <person name="Zeng Q."/>
            <person name="Koehrsen M."/>
            <person name="Godfrey P."/>
            <person name="Alvarado L."/>
            <person name="Berlin A.M."/>
            <person name="Borenstein D."/>
            <person name="Chen Z."/>
            <person name="Engels R."/>
            <person name="Freedman E."/>
            <person name="Gellesch M."/>
            <person name="Goldberg J."/>
            <person name="Griggs A."/>
            <person name="Gujja S."/>
            <person name="Heiman D.I."/>
            <person name="Hepburn T.A."/>
            <person name="Howarth C."/>
            <person name="Jen D."/>
            <person name="Larson L."/>
            <person name="Lewis B."/>
            <person name="Mehta T."/>
            <person name="Park D."/>
            <person name="Pearson M."/>
            <person name="Roberts A."/>
            <person name="Saif S."/>
            <person name="Shea T.D."/>
            <person name="Shenoy N."/>
            <person name="Sisk P."/>
            <person name="Stolte C."/>
            <person name="Sykes S.N."/>
            <person name="Walk T."/>
            <person name="White J."/>
            <person name="Yandava C."/>
            <person name="Straight P."/>
            <person name="Clardy J."/>
            <person name="Hung D."/>
            <person name="Kolter R."/>
            <person name="Mekalanos J."/>
            <person name="Walker S."/>
            <person name="Walsh C.T."/>
            <person name="Wieland B.L.C."/>
            <person name="Ilzarbe M."/>
            <person name="Galagan J."/>
            <person name="Nusbaum C."/>
            <person name="Birren B."/>
        </authorList>
    </citation>
    <scope>NUCLEOTIDE SEQUENCE [LARGE SCALE GENOMIC DNA]</scope>
    <source>
        <strain evidence="3">ATCC 14672 / DSM 40746 / JCM 4963 / KCTC 9882 / NRRL B-12104 / FH 1290</strain>
    </source>
</reference>
<feature type="transmembrane region" description="Helical" evidence="1">
    <location>
        <begin position="69"/>
        <end position="86"/>
    </location>
</feature>